<dbReference type="SMART" id="SM00042">
    <property type="entry name" value="CUB"/>
    <property type="match status" value="2"/>
</dbReference>
<feature type="domain" description="CUB" evidence="5">
    <location>
        <begin position="38"/>
        <end position="149"/>
    </location>
</feature>
<dbReference type="SUPFAM" id="SSF49854">
    <property type="entry name" value="Spermadhesin, CUB domain"/>
    <property type="match status" value="2"/>
</dbReference>
<evidence type="ECO:0000256" key="1">
    <source>
        <dbReference type="ARBA" id="ARBA00022737"/>
    </source>
</evidence>
<evidence type="ECO:0000256" key="4">
    <source>
        <dbReference type="SAM" id="SignalP"/>
    </source>
</evidence>
<keyword evidence="7" id="KW-1185">Reference proteome</keyword>
<evidence type="ECO:0000313" key="6">
    <source>
        <dbReference type="EMBL" id="KAK0428152.1"/>
    </source>
</evidence>
<comment type="caution">
    <text evidence="3">Lacks conserved residue(s) required for the propagation of feature annotation.</text>
</comment>
<evidence type="ECO:0000256" key="2">
    <source>
        <dbReference type="ARBA" id="ARBA00023157"/>
    </source>
</evidence>
<sequence length="284" mass="31298">MNLLLAVLSLATVAFGEKLPSVVSNLGPQKIKSADANCPLSFYNEVEGEIYSPNFPQQYDNNDNCTYLIEVDPGKRVELIFVAFRTEDCCDIVNVYDGNTQDPLQRITQMSGTVLSGKIYRSTGNQMTVHFWSDITVVKLGFYAKYAAVSMNSTSPAPLSQCQNVTITMPFGFVFSPNWPLFYPNSAYCVSLIDAGDGNVVNLEFLGFDVETCCDYVALYDGQVASNTTQIARLSGLYSDLKQTKFTSTGRYLLVVFYSDITENRPGFVAIHSTTPQKTALGLV</sequence>
<keyword evidence="4" id="KW-0732">Signal</keyword>
<feature type="disulfide bond" evidence="3">
    <location>
        <begin position="162"/>
        <end position="189"/>
    </location>
</feature>
<feature type="signal peptide" evidence="4">
    <location>
        <begin position="1"/>
        <end position="16"/>
    </location>
</feature>
<dbReference type="CDD" id="cd00041">
    <property type="entry name" value="CUB"/>
    <property type="match status" value="2"/>
</dbReference>
<dbReference type="Pfam" id="PF00431">
    <property type="entry name" value="CUB"/>
    <property type="match status" value="2"/>
</dbReference>
<dbReference type="EMBL" id="JAUCMV010000001">
    <property type="protein sequence ID" value="KAK0428152.1"/>
    <property type="molecule type" value="Genomic_DNA"/>
</dbReference>
<organism evidence="6 7">
    <name type="scientific">Steinernema hermaphroditum</name>
    <dbReference type="NCBI Taxonomy" id="289476"/>
    <lineage>
        <taxon>Eukaryota</taxon>
        <taxon>Metazoa</taxon>
        <taxon>Ecdysozoa</taxon>
        <taxon>Nematoda</taxon>
        <taxon>Chromadorea</taxon>
        <taxon>Rhabditida</taxon>
        <taxon>Tylenchina</taxon>
        <taxon>Panagrolaimomorpha</taxon>
        <taxon>Strongyloidoidea</taxon>
        <taxon>Steinernematidae</taxon>
        <taxon>Steinernema</taxon>
    </lineage>
</organism>
<feature type="domain" description="CUB" evidence="5">
    <location>
        <begin position="162"/>
        <end position="275"/>
    </location>
</feature>
<reference evidence="6" key="1">
    <citation type="submission" date="2023-06" db="EMBL/GenBank/DDBJ databases">
        <title>Genomic analysis of the entomopathogenic nematode Steinernema hermaphroditum.</title>
        <authorList>
            <person name="Schwarz E.M."/>
            <person name="Heppert J.K."/>
            <person name="Baniya A."/>
            <person name="Schwartz H.T."/>
            <person name="Tan C.-H."/>
            <person name="Antoshechkin I."/>
            <person name="Sternberg P.W."/>
            <person name="Goodrich-Blair H."/>
            <person name="Dillman A.R."/>
        </authorList>
    </citation>
    <scope>NUCLEOTIDE SEQUENCE</scope>
    <source>
        <strain evidence="6">PS9179</strain>
        <tissue evidence="6">Whole animal</tissue>
    </source>
</reference>
<feature type="disulfide bond" evidence="3">
    <location>
        <begin position="38"/>
        <end position="65"/>
    </location>
</feature>
<evidence type="ECO:0000313" key="7">
    <source>
        <dbReference type="Proteomes" id="UP001175271"/>
    </source>
</evidence>
<gene>
    <name evidence="6" type="ORF">QR680_010638</name>
</gene>
<dbReference type="Proteomes" id="UP001175271">
    <property type="component" value="Unassembled WGS sequence"/>
</dbReference>
<dbReference type="PANTHER" id="PTHR24251">
    <property type="entry name" value="OVOCHYMASE-RELATED"/>
    <property type="match status" value="1"/>
</dbReference>
<dbReference type="PANTHER" id="PTHR24251:SF41">
    <property type="entry name" value="DELETED IN MALIGNANT BRAIN TUMORS 1 PROTEIN-LIKE"/>
    <property type="match status" value="1"/>
</dbReference>
<name>A0AA39IPM9_9BILA</name>
<dbReference type="AlphaFoldDB" id="A0AA39IPM9"/>
<comment type="caution">
    <text evidence="6">The sequence shown here is derived from an EMBL/GenBank/DDBJ whole genome shotgun (WGS) entry which is preliminary data.</text>
</comment>
<protein>
    <recommendedName>
        <fullName evidence="5">CUB domain-containing protein</fullName>
    </recommendedName>
</protein>
<proteinExistence type="predicted"/>
<dbReference type="FunFam" id="2.60.120.290:FF:000005">
    <property type="entry name" value="Procollagen C-endopeptidase enhancer 1"/>
    <property type="match status" value="1"/>
</dbReference>
<dbReference type="InterPro" id="IPR035914">
    <property type="entry name" value="Sperma_CUB_dom_sf"/>
</dbReference>
<keyword evidence="2 3" id="KW-1015">Disulfide bond</keyword>
<keyword evidence="1" id="KW-0677">Repeat</keyword>
<evidence type="ECO:0000256" key="3">
    <source>
        <dbReference type="PROSITE-ProRule" id="PRU00059"/>
    </source>
</evidence>
<accession>A0AA39IPM9</accession>
<evidence type="ECO:0000259" key="5">
    <source>
        <dbReference type="PROSITE" id="PS01180"/>
    </source>
</evidence>
<feature type="chain" id="PRO_5041376585" description="CUB domain-containing protein" evidence="4">
    <location>
        <begin position="17"/>
        <end position="284"/>
    </location>
</feature>
<dbReference type="Gene3D" id="2.60.120.290">
    <property type="entry name" value="Spermadhesin, CUB domain"/>
    <property type="match status" value="2"/>
</dbReference>
<dbReference type="InterPro" id="IPR000859">
    <property type="entry name" value="CUB_dom"/>
</dbReference>
<dbReference type="PROSITE" id="PS01180">
    <property type="entry name" value="CUB"/>
    <property type="match status" value="2"/>
</dbReference>